<feature type="compositionally biased region" description="Polar residues" evidence="8">
    <location>
        <begin position="219"/>
        <end position="230"/>
    </location>
</feature>
<proteinExistence type="inferred from homology"/>
<dbReference type="Proteomes" id="UP000887575">
    <property type="component" value="Unassembled WGS sequence"/>
</dbReference>
<feature type="compositionally biased region" description="Basic residues" evidence="8">
    <location>
        <begin position="1"/>
        <end position="12"/>
    </location>
</feature>
<feature type="compositionally biased region" description="Acidic residues" evidence="8">
    <location>
        <begin position="268"/>
        <end position="287"/>
    </location>
</feature>
<evidence type="ECO:0000256" key="8">
    <source>
        <dbReference type="SAM" id="MobiDB-lite"/>
    </source>
</evidence>
<dbReference type="InterPro" id="IPR032763">
    <property type="entry name" value="RIC3_N"/>
</dbReference>
<evidence type="ECO:0000256" key="4">
    <source>
        <dbReference type="ARBA" id="ARBA00022824"/>
    </source>
</evidence>
<feature type="coiled-coil region" evidence="7">
    <location>
        <begin position="168"/>
        <end position="195"/>
    </location>
</feature>
<evidence type="ECO:0000313" key="11">
    <source>
        <dbReference type="Proteomes" id="UP000887575"/>
    </source>
</evidence>
<evidence type="ECO:0000259" key="10">
    <source>
        <dbReference type="Pfam" id="PF15361"/>
    </source>
</evidence>
<dbReference type="GO" id="GO:0043005">
    <property type="term" value="C:neuron projection"/>
    <property type="evidence" value="ECO:0007669"/>
    <property type="project" value="TreeGrafter"/>
</dbReference>
<feature type="region of interest" description="Disordered" evidence="8">
    <location>
        <begin position="59"/>
        <end position="88"/>
    </location>
</feature>
<keyword evidence="4" id="KW-0256">Endoplasmic reticulum</keyword>
<comment type="subcellular location">
    <subcellularLocation>
        <location evidence="1">Endoplasmic reticulum membrane</location>
    </subcellularLocation>
</comment>
<evidence type="ECO:0000256" key="7">
    <source>
        <dbReference type="SAM" id="Coils"/>
    </source>
</evidence>
<evidence type="ECO:0000256" key="5">
    <source>
        <dbReference type="ARBA" id="ARBA00022989"/>
    </source>
</evidence>
<dbReference type="AlphaFoldDB" id="A0AAF3FI70"/>
<dbReference type="Pfam" id="PF15361">
    <property type="entry name" value="RIC3"/>
    <property type="match status" value="1"/>
</dbReference>
<feature type="region of interest" description="Disordered" evidence="8">
    <location>
        <begin position="195"/>
        <end position="325"/>
    </location>
</feature>
<evidence type="ECO:0000256" key="6">
    <source>
        <dbReference type="ARBA" id="ARBA00023136"/>
    </source>
</evidence>
<feature type="compositionally biased region" description="Basic and acidic residues" evidence="8">
    <location>
        <begin position="235"/>
        <end position="260"/>
    </location>
</feature>
<keyword evidence="3 9" id="KW-0812">Transmembrane</keyword>
<name>A0AAF3FI70_9BILA</name>
<sequence>MPSEKRKRRKRRSSDDEDEGPLTNWKLGMVVAVVVICFAMLYPTVLHPLIMGFFSKPDSPKTAPHRPPMHPGAGMGARSGGGPPGVHPAMRMAASQAENTHQSGGGRGMYSWLLPFYTVGVVVFLLYTLFKSKKKKKSRRRFASGSSEEEEDAEFVESLAGVKDKKKIRGLQERLRQTEEAMAKILEQLERVQGEGMAAAAQNEKEEQIEEDEKMEDPSPSTSKTPNTQDGYIDDLERALTEFKALSKEYDRAREKDATRKKVKKIEESEEEDEEIDEDEDEEEEEGSGTSSEELHSEQSSQERSEEEDDRSKNNKYFSAWKQKF</sequence>
<evidence type="ECO:0000256" key="1">
    <source>
        <dbReference type="ARBA" id="ARBA00004586"/>
    </source>
</evidence>
<dbReference type="PANTHER" id="PTHR21723:SF3">
    <property type="entry name" value="PROTEIN RIC-3"/>
    <property type="match status" value="1"/>
</dbReference>
<feature type="compositionally biased region" description="Gly residues" evidence="8">
    <location>
        <begin position="73"/>
        <end position="84"/>
    </location>
</feature>
<dbReference type="GO" id="GO:0043025">
    <property type="term" value="C:neuronal cell body"/>
    <property type="evidence" value="ECO:0007669"/>
    <property type="project" value="TreeGrafter"/>
</dbReference>
<feature type="transmembrane region" description="Helical" evidence="9">
    <location>
        <begin position="109"/>
        <end position="130"/>
    </location>
</feature>
<keyword evidence="11" id="KW-1185">Reference proteome</keyword>
<dbReference type="GO" id="GO:0045202">
    <property type="term" value="C:synapse"/>
    <property type="evidence" value="ECO:0007669"/>
    <property type="project" value="GOC"/>
</dbReference>
<evidence type="ECO:0000313" key="12">
    <source>
        <dbReference type="WBParaSite" id="MBELARI_LOCUS5772"/>
    </source>
</evidence>
<dbReference type="GO" id="GO:0005789">
    <property type="term" value="C:endoplasmic reticulum membrane"/>
    <property type="evidence" value="ECO:0007669"/>
    <property type="project" value="UniProtKB-SubCell"/>
</dbReference>
<organism evidence="11 12">
    <name type="scientific">Mesorhabditis belari</name>
    <dbReference type="NCBI Taxonomy" id="2138241"/>
    <lineage>
        <taxon>Eukaryota</taxon>
        <taxon>Metazoa</taxon>
        <taxon>Ecdysozoa</taxon>
        <taxon>Nematoda</taxon>
        <taxon>Chromadorea</taxon>
        <taxon>Rhabditida</taxon>
        <taxon>Rhabditina</taxon>
        <taxon>Rhabditomorpha</taxon>
        <taxon>Rhabditoidea</taxon>
        <taxon>Rhabditidae</taxon>
        <taxon>Mesorhabditinae</taxon>
        <taxon>Mesorhabditis</taxon>
    </lineage>
</organism>
<feature type="domain" description="Resistance to inhibitors of cholinesterase protein 3 N-terminal" evidence="10">
    <location>
        <begin position="34"/>
        <end position="187"/>
    </location>
</feature>
<accession>A0AAF3FI70</accession>
<evidence type="ECO:0000256" key="3">
    <source>
        <dbReference type="ARBA" id="ARBA00022692"/>
    </source>
</evidence>
<protein>
    <recommendedName>
        <fullName evidence="10">Resistance to inhibitors of cholinesterase protein 3 N-terminal domain-containing protein</fullName>
    </recommendedName>
</protein>
<comment type="similarity">
    <text evidence="2">Belongs to the ric-3 family.</text>
</comment>
<dbReference type="GO" id="GO:0034394">
    <property type="term" value="P:protein localization to cell surface"/>
    <property type="evidence" value="ECO:0007669"/>
    <property type="project" value="TreeGrafter"/>
</dbReference>
<feature type="transmembrane region" description="Helical" evidence="9">
    <location>
        <begin position="21"/>
        <end position="42"/>
    </location>
</feature>
<dbReference type="PANTHER" id="PTHR21723">
    <property type="entry name" value="RESISTANCE TO INHIBITORS OF CHOLINESTERASE PROTEIN 3 RIC3"/>
    <property type="match status" value="1"/>
</dbReference>
<reference evidence="12" key="1">
    <citation type="submission" date="2024-02" db="UniProtKB">
        <authorList>
            <consortium name="WormBaseParasite"/>
        </authorList>
    </citation>
    <scope>IDENTIFICATION</scope>
</reference>
<evidence type="ECO:0000256" key="2">
    <source>
        <dbReference type="ARBA" id="ARBA00008538"/>
    </source>
</evidence>
<feature type="region of interest" description="Disordered" evidence="8">
    <location>
        <begin position="1"/>
        <end position="21"/>
    </location>
</feature>
<evidence type="ECO:0000256" key="9">
    <source>
        <dbReference type="SAM" id="Phobius"/>
    </source>
</evidence>
<keyword evidence="6 9" id="KW-0472">Membrane</keyword>
<keyword evidence="7" id="KW-0175">Coiled coil</keyword>
<dbReference type="WBParaSite" id="MBELARI_LOCUS5772">
    <property type="protein sequence ID" value="MBELARI_LOCUS5772"/>
    <property type="gene ID" value="MBELARI_LOCUS5772"/>
</dbReference>
<keyword evidence="5 9" id="KW-1133">Transmembrane helix</keyword>
<dbReference type="InterPro" id="IPR026160">
    <property type="entry name" value="Ric3"/>
</dbReference>
<feature type="compositionally biased region" description="Basic and acidic residues" evidence="8">
    <location>
        <begin position="293"/>
        <end position="304"/>
    </location>
</feature>
<dbReference type="GO" id="GO:0007271">
    <property type="term" value="P:synaptic transmission, cholinergic"/>
    <property type="evidence" value="ECO:0007669"/>
    <property type="project" value="TreeGrafter"/>
</dbReference>